<dbReference type="PROSITE" id="PS01162">
    <property type="entry name" value="QOR_ZETA_CRYSTAL"/>
    <property type="match status" value="1"/>
</dbReference>
<dbReference type="Pfam" id="PF13602">
    <property type="entry name" value="ADH_zinc_N_2"/>
    <property type="match status" value="1"/>
</dbReference>
<keyword evidence="1" id="KW-0808">Transferase</keyword>
<dbReference type="InterPro" id="IPR020843">
    <property type="entry name" value="ER"/>
</dbReference>
<evidence type="ECO:0000313" key="6">
    <source>
        <dbReference type="EMBL" id="MDT0616596.1"/>
    </source>
</evidence>
<protein>
    <submittedName>
        <fullName evidence="6">MDR/SDR family oxidoreductase</fullName>
        <ecNumber evidence="6">1.1.1.-</ecNumber>
    </submittedName>
</protein>
<dbReference type="InterPro" id="IPR057326">
    <property type="entry name" value="KR_dom"/>
</dbReference>
<proteinExistence type="predicted"/>
<dbReference type="CDD" id="cd05195">
    <property type="entry name" value="enoyl_red"/>
    <property type="match status" value="1"/>
</dbReference>
<evidence type="ECO:0000256" key="1">
    <source>
        <dbReference type="ARBA" id="ARBA00022679"/>
    </source>
</evidence>
<sequence length="459" mass="47422">PAAFLTAYHALFHVAGLEKGQRILIHAAAGGVGMAAVQLARHVGAEIYATASPAKWPALRSLGLDDAHLASSRDVGFAEAFLNSSGGRGVDVVLNSLAHEFVDASLALLPGGGTFVEMGKTDIRDLEQVAADHAGVDYRAFDLYEAGPDAIHETFRAVMELFAAGRVRLNPITVHHIRNARKAFRRMSRGRHTGKIVLELGSGFGGGTVLVTGGTGGVGSLVARHLVAEHGVRSLVLASRRGMAADGAGELVSALEAGGAAVRVVACDVADRDAVARMLADLPPAYPLTAVVHAAGGLADGTVETLSAKNLDHVLRAKVGGAVNLHELTRERPLSAFVLFSALAGTLGTGGQANYAAANAFLDGLAALRRACGLPGTSLCWGWWERGGMTGDLAEADRARLRRLGIAAMPTSVALTLFDSACAADRPVVIPARIELPAPRDPAGDDLPGLLRDGVGGGR</sequence>
<feature type="region of interest" description="Disordered" evidence="3">
    <location>
        <begin position="440"/>
        <end position="459"/>
    </location>
</feature>
<dbReference type="InterPro" id="IPR013968">
    <property type="entry name" value="PKS_KR"/>
</dbReference>
<dbReference type="InterPro" id="IPR002364">
    <property type="entry name" value="Quin_OxRdtase/zeta-crystal_CS"/>
</dbReference>
<dbReference type="InterPro" id="IPR036291">
    <property type="entry name" value="NAD(P)-bd_dom_sf"/>
</dbReference>
<organism evidence="6 7">
    <name type="scientific">Streptomyces lancefieldiae</name>
    <dbReference type="NCBI Taxonomy" id="3075520"/>
    <lineage>
        <taxon>Bacteria</taxon>
        <taxon>Bacillati</taxon>
        <taxon>Actinomycetota</taxon>
        <taxon>Actinomycetes</taxon>
        <taxon>Kitasatosporales</taxon>
        <taxon>Streptomycetaceae</taxon>
        <taxon>Streptomyces</taxon>
    </lineage>
</organism>
<name>A0ABU3B2C3_9ACTN</name>
<keyword evidence="7" id="KW-1185">Reference proteome</keyword>
<comment type="caution">
    <text evidence="6">The sequence shown here is derived from an EMBL/GenBank/DDBJ whole genome shotgun (WGS) entry which is preliminary data.</text>
</comment>
<feature type="domain" description="Enoyl reductase (ER)" evidence="5">
    <location>
        <begin position="1"/>
        <end position="198"/>
    </location>
</feature>
<dbReference type="EC" id="1.1.1.-" evidence="6"/>
<keyword evidence="6" id="KW-0560">Oxidoreductase</keyword>
<evidence type="ECO:0000256" key="3">
    <source>
        <dbReference type="SAM" id="MobiDB-lite"/>
    </source>
</evidence>
<dbReference type="PANTHER" id="PTHR43775">
    <property type="entry name" value="FATTY ACID SYNTHASE"/>
    <property type="match status" value="1"/>
</dbReference>
<dbReference type="InterPro" id="IPR050091">
    <property type="entry name" value="PKS_NRPS_Biosynth_Enz"/>
</dbReference>
<evidence type="ECO:0000259" key="5">
    <source>
        <dbReference type="SMART" id="SM00829"/>
    </source>
</evidence>
<gene>
    <name evidence="6" type="ORF">RM812_41695</name>
</gene>
<dbReference type="Pfam" id="PF08659">
    <property type="entry name" value="KR"/>
    <property type="match status" value="1"/>
</dbReference>
<evidence type="ECO:0000313" key="7">
    <source>
        <dbReference type="Proteomes" id="UP001180724"/>
    </source>
</evidence>
<dbReference type="SUPFAM" id="SSF51735">
    <property type="entry name" value="NAD(P)-binding Rossmann-fold domains"/>
    <property type="match status" value="2"/>
</dbReference>
<dbReference type="EMBL" id="JAVRFH010000213">
    <property type="protein sequence ID" value="MDT0616596.1"/>
    <property type="molecule type" value="Genomic_DNA"/>
</dbReference>
<feature type="domain" description="Ketoreductase" evidence="4">
    <location>
        <begin position="207"/>
        <end position="387"/>
    </location>
</feature>
<evidence type="ECO:0000256" key="2">
    <source>
        <dbReference type="ARBA" id="ARBA00023268"/>
    </source>
</evidence>
<dbReference type="GO" id="GO:0016491">
    <property type="term" value="F:oxidoreductase activity"/>
    <property type="evidence" value="ECO:0007669"/>
    <property type="project" value="UniProtKB-KW"/>
</dbReference>
<feature type="non-terminal residue" evidence="6">
    <location>
        <position position="1"/>
    </location>
</feature>
<dbReference type="SMART" id="SM00822">
    <property type="entry name" value="PKS_KR"/>
    <property type="match status" value="1"/>
</dbReference>
<evidence type="ECO:0000259" key="4">
    <source>
        <dbReference type="SMART" id="SM00822"/>
    </source>
</evidence>
<reference evidence="6" key="1">
    <citation type="submission" date="2024-05" db="EMBL/GenBank/DDBJ databases">
        <title>30 novel species of actinomycetes from the DSMZ collection.</title>
        <authorList>
            <person name="Nouioui I."/>
        </authorList>
    </citation>
    <scope>NUCLEOTIDE SEQUENCE</scope>
    <source>
        <strain evidence="6">DSM 40712</strain>
    </source>
</reference>
<accession>A0ABU3B2C3</accession>
<dbReference type="Proteomes" id="UP001180724">
    <property type="component" value="Unassembled WGS sequence"/>
</dbReference>
<dbReference type="PANTHER" id="PTHR43775:SF51">
    <property type="entry name" value="INACTIVE PHENOLPHTHIOCEROL SYNTHESIS POLYKETIDE SYNTHASE TYPE I PKS1-RELATED"/>
    <property type="match status" value="1"/>
</dbReference>
<feature type="non-terminal residue" evidence="6">
    <location>
        <position position="459"/>
    </location>
</feature>
<dbReference type="Gene3D" id="3.40.50.720">
    <property type="entry name" value="NAD(P)-binding Rossmann-like Domain"/>
    <property type="match status" value="1"/>
</dbReference>
<dbReference type="RefSeq" id="WP_311586161.1">
    <property type="nucleotide sequence ID" value="NZ_JAVRFH010000213.1"/>
</dbReference>
<dbReference type="Gene3D" id="3.90.180.10">
    <property type="entry name" value="Medium-chain alcohol dehydrogenases, catalytic domain"/>
    <property type="match status" value="1"/>
</dbReference>
<keyword evidence="2" id="KW-0511">Multifunctional enzyme</keyword>
<dbReference type="CDD" id="cd08956">
    <property type="entry name" value="KR_3_FAS_SDR_x"/>
    <property type="match status" value="1"/>
</dbReference>
<dbReference type="SMART" id="SM00829">
    <property type="entry name" value="PKS_ER"/>
    <property type="match status" value="1"/>
</dbReference>